<organism evidence="1 2">
    <name type="scientific">Larinioides sclopetarius</name>
    <dbReference type="NCBI Taxonomy" id="280406"/>
    <lineage>
        <taxon>Eukaryota</taxon>
        <taxon>Metazoa</taxon>
        <taxon>Ecdysozoa</taxon>
        <taxon>Arthropoda</taxon>
        <taxon>Chelicerata</taxon>
        <taxon>Arachnida</taxon>
        <taxon>Araneae</taxon>
        <taxon>Araneomorphae</taxon>
        <taxon>Entelegynae</taxon>
        <taxon>Araneoidea</taxon>
        <taxon>Araneidae</taxon>
        <taxon>Larinioides</taxon>
    </lineage>
</organism>
<gene>
    <name evidence="1" type="ORF">LARSCL_LOCUS18968</name>
</gene>
<proteinExistence type="predicted"/>
<reference evidence="1 2" key="1">
    <citation type="submission" date="2024-04" db="EMBL/GenBank/DDBJ databases">
        <authorList>
            <person name="Rising A."/>
            <person name="Reimegard J."/>
            <person name="Sonavane S."/>
            <person name="Akerstrom W."/>
            <person name="Nylinder S."/>
            <person name="Hedman E."/>
            <person name="Kallberg Y."/>
        </authorList>
    </citation>
    <scope>NUCLEOTIDE SEQUENCE [LARGE SCALE GENOMIC DNA]</scope>
</reference>
<comment type="caution">
    <text evidence="1">The sequence shown here is derived from an EMBL/GenBank/DDBJ whole genome shotgun (WGS) entry which is preliminary data.</text>
</comment>
<evidence type="ECO:0000313" key="1">
    <source>
        <dbReference type="EMBL" id="CAL1294881.1"/>
    </source>
</evidence>
<evidence type="ECO:0000313" key="2">
    <source>
        <dbReference type="Proteomes" id="UP001497382"/>
    </source>
</evidence>
<keyword evidence="2" id="KW-1185">Reference proteome</keyword>
<dbReference type="EMBL" id="CAXIEN010000355">
    <property type="protein sequence ID" value="CAL1294881.1"/>
    <property type="molecule type" value="Genomic_DNA"/>
</dbReference>
<name>A0AAV2BFB6_9ARAC</name>
<dbReference type="Proteomes" id="UP001497382">
    <property type="component" value="Unassembled WGS sequence"/>
</dbReference>
<protein>
    <recommendedName>
        <fullName evidence="3">Phage protein</fullName>
    </recommendedName>
</protein>
<accession>A0AAV2BFB6</accession>
<sequence length="75" mass="8757">MKKVFMLTGPFIQLIRVLGKAEEISKKLGYMEMQLDLLLENQKYILENQKILLGRSEKKDTKDEKFTTGDFGRAF</sequence>
<evidence type="ECO:0008006" key="3">
    <source>
        <dbReference type="Google" id="ProtNLM"/>
    </source>
</evidence>
<dbReference type="AlphaFoldDB" id="A0AAV2BFB6"/>